<keyword evidence="2" id="KW-0812">Transmembrane</keyword>
<dbReference type="PANTHER" id="PTHR38793:SF1">
    <property type="entry name" value="SMODS AND SLOG-ASSOCIATING 2TM EFFECTOR DOMAIN-CONTAINING PROTEIN"/>
    <property type="match status" value="1"/>
</dbReference>
<feature type="compositionally biased region" description="Low complexity" evidence="1">
    <location>
        <begin position="116"/>
        <end position="132"/>
    </location>
</feature>
<keyword evidence="5" id="KW-1185">Reference proteome</keyword>
<evidence type="ECO:0000259" key="3">
    <source>
        <dbReference type="Pfam" id="PF18142"/>
    </source>
</evidence>
<dbReference type="Proteomes" id="UP001338125">
    <property type="component" value="Unassembled WGS sequence"/>
</dbReference>
<dbReference type="Pfam" id="PF18142">
    <property type="entry name" value="SLATT_fungal"/>
    <property type="match status" value="1"/>
</dbReference>
<reference evidence="4 5" key="1">
    <citation type="submission" date="2024-01" db="EMBL/GenBank/DDBJ databases">
        <title>Complete genome of Cladobotryum mycophilum ATHUM6906.</title>
        <authorList>
            <person name="Christinaki A.C."/>
            <person name="Myridakis A.I."/>
            <person name="Kouvelis V.N."/>
        </authorList>
    </citation>
    <scope>NUCLEOTIDE SEQUENCE [LARGE SCALE GENOMIC DNA]</scope>
    <source>
        <strain evidence="4 5">ATHUM6906</strain>
    </source>
</reference>
<keyword evidence="2" id="KW-0472">Membrane</keyword>
<feature type="transmembrane region" description="Helical" evidence="2">
    <location>
        <begin position="273"/>
        <end position="292"/>
    </location>
</feature>
<feature type="compositionally biased region" description="Pro residues" evidence="1">
    <location>
        <begin position="154"/>
        <end position="171"/>
    </location>
</feature>
<name>A0ABR0T2E0_9HYPO</name>
<feature type="region of interest" description="Disordered" evidence="1">
    <location>
        <begin position="70"/>
        <end position="182"/>
    </location>
</feature>
<dbReference type="EMBL" id="JAVFKD010000001">
    <property type="protein sequence ID" value="KAK5998593.1"/>
    <property type="molecule type" value="Genomic_DNA"/>
</dbReference>
<keyword evidence="2" id="KW-1133">Transmembrane helix</keyword>
<dbReference type="InterPro" id="IPR041622">
    <property type="entry name" value="SLATT_fungi"/>
</dbReference>
<feature type="compositionally biased region" description="Low complexity" evidence="1">
    <location>
        <begin position="94"/>
        <end position="103"/>
    </location>
</feature>
<organism evidence="4 5">
    <name type="scientific">Cladobotryum mycophilum</name>
    <dbReference type="NCBI Taxonomy" id="491253"/>
    <lineage>
        <taxon>Eukaryota</taxon>
        <taxon>Fungi</taxon>
        <taxon>Dikarya</taxon>
        <taxon>Ascomycota</taxon>
        <taxon>Pezizomycotina</taxon>
        <taxon>Sordariomycetes</taxon>
        <taxon>Hypocreomycetidae</taxon>
        <taxon>Hypocreales</taxon>
        <taxon>Hypocreaceae</taxon>
        <taxon>Cladobotryum</taxon>
    </lineage>
</organism>
<dbReference type="PANTHER" id="PTHR38793">
    <property type="entry name" value="SLATT_FUNGAL DOMAIN-CONTAINING PROTEIN-RELATED"/>
    <property type="match status" value="1"/>
</dbReference>
<proteinExistence type="predicted"/>
<protein>
    <recommendedName>
        <fullName evidence="3">SMODS and SLOG-associating 2TM effector domain-containing protein</fullName>
    </recommendedName>
</protein>
<dbReference type="NCBIfam" id="NF033635">
    <property type="entry name" value="SLATT_fungal"/>
    <property type="match status" value="1"/>
</dbReference>
<sequence length="396" mass="43276">MYEFCIESHVLKADPETTRVYTPDDMKEMLKEQAGQDNIQLPKDKGSLLNDLPETLSNYYSKYDPDFAQGILSDPNAGPAPKSKPGDDSGASLSPTRTSTPTRVSNQPRITVTPPRTSTAAIGGASTASGRAPIPGPDQLDGSNQPPVSTLYPPQNPTPTPDPTPDPIPKPQKPDPHKIPRHRFLSSKEWGLVAHGLGGLRDRESQDPIHPTSWWWPPNGMPQGLYRDVVTQRVKFGYLYHVACRMRFILMFLQLLIGATLTAIGSMSLKDGIPITVLGAANTVIAGLLAFLQNSGLPDRYRYDKAEFEAIEDHIKELLDSGIAPVDQATDQILAECFDLFQYAKVTVASNLPANYTSRLGHPATSQISSNVIMRATSQPFFKPSSEGSTEKHVYA</sequence>
<feature type="domain" description="SMODS and SLOG-associating 2TM effector" evidence="3">
    <location>
        <begin position="229"/>
        <end position="345"/>
    </location>
</feature>
<evidence type="ECO:0000256" key="2">
    <source>
        <dbReference type="SAM" id="Phobius"/>
    </source>
</evidence>
<accession>A0ABR0T2E0</accession>
<gene>
    <name evidence="4" type="ORF">PT974_00974</name>
</gene>
<feature type="transmembrane region" description="Helical" evidence="2">
    <location>
        <begin position="248"/>
        <end position="267"/>
    </location>
</feature>
<evidence type="ECO:0000313" key="5">
    <source>
        <dbReference type="Proteomes" id="UP001338125"/>
    </source>
</evidence>
<comment type="caution">
    <text evidence="4">The sequence shown here is derived from an EMBL/GenBank/DDBJ whole genome shotgun (WGS) entry which is preliminary data.</text>
</comment>
<evidence type="ECO:0000256" key="1">
    <source>
        <dbReference type="SAM" id="MobiDB-lite"/>
    </source>
</evidence>
<evidence type="ECO:0000313" key="4">
    <source>
        <dbReference type="EMBL" id="KAK5998593.1"/>
    </source>
</evidence>